<evidence type="ECO:0000256" key="1">
    <source>
        <dbReference type="SAM" id="Phobius"/>
    </source>
</evidence>
<sequence>MPTTSQKDKGAQLIFVIAICLVASAPLPMWFKGLFVEDSGNFSIGVTGVVLLTMGMLRRWRPARSILLGLTILYLCVDVVAFTLSPDKVGFLLIGPLHLLALCLLAFSRDVRQYVEEPATTA</sequence>
<keyword evidence="3" id="KW-1185">Reference proteome</keyword>
<feature type="transmembrane region" description="Helical" evidence="1">
    <location>
        <begin position="12"/>
        <end position="30"/>
    </location>
</feature>
<organism evidence="2 3">
    <name type="scientific">Hymenobacter fodinae</name>
    <dbReference type="NCBI Taxonomy" id="2510796"/>
    <lineage>
        <taxon>Bacteria</taxon>
        <taxon>Pseudomonadati</taxon>
        <taxon>Bacteroidota</taxon>
        <taxon>Cytophagia</taxon>
        <taxon>Cytophagales</taxon>
        <taxon>Hymenobacteraceae</taxon>
        <taxon>Hymenobacter</taxon>
    </lineage>
</organism>
<dbReference type="Proteomes" id="UP000298337">
    <property type="component" value="Unassembled WGS sequence"/>
</dbReference>
<evidence type="ECO:0000313" key="2">
    <source>
        <dbReference type="EMBL" id="TGE07681.1"/>
    </source>
</evidence>
<protein>
    <submittedName>
        <fullName evidence="2">Uncharacterized protein</fullName>
    </submittedName>
</protein>
<feature type="transmembrane region" description="Helical" evidence="1">
    <location>
        <begin position="65"/>
        <end position="84"/>
    </location>
</feature>
<proteinExistence type="predicted"/>
<keyword evidence="1" id="KW-0472">Membrane</keyword>
<keyword evidence="1" id="KW-0812">Transmembrane</keyword>
<reference evidence="2 3" key="1">
    <citation type="submission" date="2019-04" db="EMBL/GenBank/DDBJ databases">
        <authorList>
            <person name="Feng G."/>
            <person name="Zhang J."/>
            <person name="Zhu H."/>
        </authorList>
    </citation>
    <scope>NUCLEOTIDE SEQUENCE [LARGE SCALE GENOMIC DNA]</scope>
    <source>
        <strain evidence="2 3">92R-1</strain>
    </source>
</reference>
<dbReference type="AlphaFoldDB" id="A0A4Z0P5W9"/>
<gene>
    <name evidence="2" type="ORF">EU556_07960</name>
</gene>
<keyword evidence="1" id="KW-1133">Transmembrane helix</keyword>
<accession>A0A4Z0P5W9</accession>
<name>A0A4Z0P5W9_9BACT</name>
<comment type="caution">
    <text evidence="2">The sequence shown here is derived from an EMBL/GenBank/DDBJ whole genome shotgun (WGS) entry which is preliminary data.</text>
</comment>
<feature type="transmembrane region" description="Helical" evidence="1">
    <location>
        <begin position="90"/>
        <end position="107"/>
    </location>
</feature>
<dbReference type="EMBL" id="SRLA01000002">
    <property type="protein sequence ID" value="TGE07681.1"/>
    <property type="molecule type" value="Genomic_DNA"/>
</dbReference>
<dbReference type="RefSeq" id="WP_135432985.1">
    <property type="nucleotide sequence ID" value="NZ_SRLA01000002.1"/>
</dbReference>
<evidence type="ECO:0000313" key="3">
    <source>
        <dbReference type="Proteomes" id="UP000298337"/>
    </source>
</evidence>
<feature type="transmembrane region" description="Helical" evidence="1">
    <location>
        <begin position="42"/>
        <end position="58"/>
    </location>
</feature>
<dbReference type="OrthoDB" id="9878504at2"/>